<dbReference type="SUPFAM" id="SSF54495">
    <property type="entry name" value="UBC-like"/>
    <property type="match status" value="1"/>
</dbReference>
<evidence type="ECO:0000256" key="1">
    <source>
        <dbReference type="ARBA" id="ARBA00004177"/>
    </source>
</evidence>
<dbReference type="AlphaFoldDB" id="A0A0G4GA20"/>
<feature type="region of interest" description="Disordered" evidence="8">
    <location>
        <begin position="140"/>
        <end position="179"/>
    </location>
</feature>
<dbReference type="PANTHER" id="PTHR23306">
    <property type="entry name" value="TUMOR SUSCEPTIBILITY GENE 101 PROTEIN-RELATED"/>
    <property type="match status" value="1"/>
</dbReference>
<evidence type="ECO:0000256" key="7">
    <source>
        <dbReference type="PROSITE-ProRule" id="PRU00644"/>
    </source>
</evidence>
<evidence type="ECO:0000313" key="11">
    <source>
        <dbReference type="EMBL" id="CEM25392.1"/>
    </source>
</evidence>
<feature type="compositionally biased region" description="Low complexity" evidence="8">
    <location>
        <begin position="142"/>
        <end position="174"/>
    </location>
</feature>
<dbReference type="InterPro" id="IPR037202">
    <property type="entry name" value="ESCRT_assembly_dom"/>
</dbReference>
<dbReference type="Gene3D" id="6.10.140.820">
    <property type="match status" value="1"/>
</dbReference>
<dbReference type="GO" id="GO:0015031">
    <property type="term" value="P:protein transport"/>
    <property type="evidence" value="ECO:0007669"/>
    <property type="project" value="UniProtKB-UniRule"/>
</dbReference>
<dbReference type="PANTHER" id="PTHR23306:SF3">
    <property type="entry name" value="TUMOR SUPPRESSOR PROTEIN 101"/>
    <property type="match status" value="1"/>
</dbReference>
<keyword evidence="12" id="KW-1185">Reference proteome</keyword>
<name>A0A0G4GA20_VITBC</name>
<dbReference type="Proteomes" id="UP000041254">
    <property type="component" value="Unassembled WGS sequence"/>
</dbReference>
<dbReference type="InterPro" id="IPR052070">
    <property type="entry name" value="ESCRT-I_UEV_domain"/>
</dbReference>
<feature type="domain" description="SB" evidence="9">
    <location>
        <begin position="344"/>
        <end position="412"/>
    </location>
</feature>
<feature type="domain" description="UEV" evidence="10">
    <location>
        <begin position="1"/>
        <end position="144"/>
    </location>
</feature>
<evidence type="ECO:0000259" key="9">
    <source>
        <dbReference type="PROSITE" id="PS51312"/>
    </source>
</evidence>
<gene>
    <name evidence="11" type="ORF">Vbra_22089</name>
</gene>
<dbReference type="VEuPathDB" id="CryptoDB:Vbra_22089"/>
<dbReference type="PROSITE" id="PS51312">
    <property type="entry name" value="SB"/>
    <property type="match status" value="1"/>
</dbReference>
<reference evidence="11 12" key="1">
    <citation type="submission" date="2014-11" db="EMBL/GenBank/DDBJ databases">
        <authorList>
            <person name="Zhu J."/>
            <person name="Qi W."/>
            <person name="Song R."/>
        </authorList>
    </citation>
    <scope>NUCLEOTIDE SEQUENCE [LARGE SCALE GENOMIC DNA]</scope>
</reference>
<evidence type="ECO:0000259" key="10">
    <source>
        <dbReference type="PROSITE" id="PS51322"/>
    </source>
</evidence>
<evidence type="ECO:0000256" key="8">
    <source>
        <dbReference type="SAM" id="MobiDB-lite"/>
    </source>
</evidence>
<comment type="subcellular location">
    <subcellularLocation>
        <location evidence="1">Endosome</location>
    </subcellularLocation>
</comment>
<comment type="similarity">
    <text evidence="2">Belongs to the ubiquitin-conjugating enzyme family. UEV subfamily.</text>
</comment>
<dbReference type="GO" id="GO:0008333">
    <property type="term" value="P:endosome to lysosome transport"/>
    <property type="evidence" value="ECO:0007669"/>
    <property type="project" value="TreeGrafter"/>
</dbReference>
<evidence type="ECO:0000256" key="6">
    <source>
        <dbReference type="ARBA" id="ARBA00023054"/>
    </source>
</evidence>
<dbReference type="InterPro" id="IPR016135">
    <property type="entry name" value="UBQ-conjugating_enzyme/RWD"/>
</dbReference>
<dbReference type="Pfam" id="PF05743">
    <property type="entry name" value="UEV"/>
    <property type="match status" value="1"/>
</dbReference>
<dbReference type="Pfam" id="PF09454">
    <property type="entry name" value="Vps23_core"/>
    <property type="match status" value="1"/>
</dbReference>
<evidence type="ECO:0000256" key="5">
    <source>
        <dbReference type="ARBA" id="ARBA00022927"/>
    </source>
</evidence>
<dbReference type="Gene3D" id="3.10.110.10">
    <property type="entry name" value="Ubiquitin Conjugating Enzyme"/>
    <property type="match status" value="1"/>
</dbReference>
<keyword evidence="4" id="KW-0967">Endosome</keyword>
<dbReference type="InterPro" id="IPR008883">
    <property type="entry name" value="UEV_N"/>
</dbReference>
<dbReference type="OMA" id="LWLPEPY"/>
<sequence length="423" mass="46291">MYQYNQLWNQIGFYSNLHRVKRDVQQLMSQVTSLRPSVGDFSNQGRSIKLFYLYGTIPIYYNGAQYNIPVTIYLDPPYPNSGPRCFVSPTANMAIKPRHKHVDSKGMIYLPYLASWNPSQSTLTELMTIISSTFSTDPPVYSKPASAQTSASSSSSSSTEHRPSAAAAAGGSASQPPDGRIGGIVNSLFNKASGFVMSNLGMAAQGGQPAGSGGSPSQQPSSSTASPGRPSVLPSSGASAAQPSQPARSREDILREDVEKQVKERWPRVVQPIISRLDEQLDMQDQRESFGRRIGVHLAQLQEESASIDRDMEALDATHQAVNTFMEAEKHRKFVADEIVEPSNALSKQIMELSADVASQEDMLDKLDEALKDRIINLADFLQSVRETSREAFMIRQLKAKVVRLQRQRSVPGASLSAGMAAF</sequence>
<evidence type="ECO:0000313" key="12">
    <source>
        <dbReference type="Proteomes" id="UP000041254"/>
    </source>
</evidence>
<feature type="region of interest" description="Disordered" evidence="8">
    <location>
        <begin position="203"/>
        <end position="253"/>
    </location>
</feature>
<accession>A0A0G4GA20</accession>
<keyword evidence="3 7" id="KW-0813">Transport</keyword>
<evidence type="ECO:0000256" key="4">
    <source>
        <dbReference type="ARBA" id="ARBA00022753"/>
    </source>
</evidence>
<dbReference type="PROSITE" id="PS51322">
    <property type="entry name" value="UEV"/>
    <property type="match status" value="1"/>
</dbReference>
<organism evidence="11 12">
    <name type="scientific">Vitrella brassicaformis (strain CCMP3155)</name>
    <dbReference type="NCBI Taxonomy" id="1169540"/>
    <lineage>
        <taxon>Eukaryota</taxon>
        <taxon>Sar</taxon>
        <taxon>Alveolata</taxon>
        <taxon>Colpodellida</taxon>
        <taxon>Vitrellaceae</taxon>
        <taxon>Vitrella</taxon>
    </lineage>
</organism>
<dbReference type="InParanoid" id="A0A0G4GA20"/>
<evidence type="ECO:0000256" key="2">
    <source>
        <dbReference type="ARBA" id="ARBA00009594"/>
    </source>
</evidence>
<evidence type="ECO:0000256" key="3">
    <source>
        <dbReference type="ARBA" id="ARBA00022448"/>
    </source>
</evidence>
<dbReference type="OrthoDB" id="448970at2759"/>
<proteinExistence type="inferred from homology"/>
<dbReference type="EMBL" id="CDMY01000599">
    <property type="protein sequence ID" value="CEM25392.1"/>
    <property type="molecule type" value="Genomic_DNA"/>
</dbReference>
<feature type="compositionally biased region" description="Low complexity" evidence="8">
    <location>
        <begin position="215"/>
        <end position="247"/>
    </location>
</feature>
<keyword evidence="5 7" id="KW-0653">Protein transport</keyword>
<keyword evidence="6" id="KW-0175">Coiled coil</keyword>
<dbReference type="GO" id="GO:0043130">
    <property type="term" value="F:ubiquitin binding"/>
    <property type="evidence" value="ECO:0007669"/>
    <property type="project" value="TreeGrafter"/>
</dbReference>
<protein>
    <recommendedName>
        <fullName evidence="13">UEV domain-containing protein</fullName>
    </recommendedName>
</protein>
<dbReference type="STRING" id="1169540.A0A0G4GA20"/>
<dbReference type="CDD" id="cd11685">
    <property type="entry name" value="UEV_TSG101-like"/>
    <property type="match status" value="1"/>
</dbReference>
<dbReference type="InterPro" id="IPR017916">
    <property type="entry name" value="SB_dom"/>
</dbReference>
<evidence type="ECO:0008006" key="13">
    <source>
        <dbReference type="Google" id="ProtNLM"/>
    </source>
</evidence>
<dbReference type="GO" id="GO:0000813">
    <property type="term" value="C:ESCRT I complex"/>
    <property type="evidence" value="ECO:0007669"/>
    <property type="project" value="TreeGrafter"/>
</dbReference>
<dbReference type="SUPFAM" id="SSF140111">
    <property type="entry name" value="Endosomal sorting complex assembly domain"/>
    <property type="match status" value="1"/>
</dbReference>